<dbReference type="RefSeq" id="WP_153835311.1">
    <property type="nucleotide sequence ID" value="NZ_JBHUMW010000076.1"/>
</dbReference>
<comment type="caution">
    <text evidence="1">The sequence shown here is derived from an EMBL/GenBank/DDBJ whole genome shotgun (WGS) entry which is preliminary data.</text>
</comment>
<name>A0A6N7QX96_9BACI</name>
<keyword evidence="2" id="KW-1185">Reference proteome</keyword>
<dbReference type="AlphaFoldDB" id="A0A6N7QX96"/>
<evidence type="ECO:0000313" key="1">
    <source>
        <dbReference type="EMBL" id="MRI66628.1"/>
    </source>
</evidence>
<accession>A0A6N7QX96</accession>
<evidence type="ECO:0000313" key="2">
    <source>
        <dbReference type="Proteomes" id="UP000435187"/>
    </source>
</evidence>
<reference evidence="1 2" key="1">
    <citation type="submission" date="2019-10" db="EMBL/GenBank/DDBJ databases">
        <title>Gracilibacillus salitolerans sp. nov., a moderate halophile isolated from a saline soil in northwest China.</title>
        <authorList>
            <person name="Gan L."/>
        </authorList>
    </citation>
    <scope>NUCLEOTIDE SEQUENCE [LARGE SCALE GENOMIC DNA]</scope>
    <source>
        <strain evidence="1 2">TP2-8</strain>
    </source>
</reference>
<proteinExistence type="predicted"/>
<organism evidence="1 2">
    <name type="scientific">Gracilibacillus thailandensis</name>
    <dbReference type="NCBI Taxonomy" id="563735"/>
    <lineage>
        <taxon>Bacteria</taxon>
        <taxon>Bacillati</taxon>
        <taxon>Bacillota</taxon>
        <taxon>Bacilli</taxon>
        <taxon>Bacillales</taxon>
        <taxon>Bacillaceae</taxon>
        <taxon>Gracilibacillus</taxon>
    </lineage>
</organism>
<dbReference type="EMBL" id="WJEE01000018">
    <property type="protein sequence ID" value="MRI66628.1"/>
    <property type="molecule type" value="Genomic_DNA"/>
</dbReference>
<protein>
    <submittedName>
        <fullName evidence="1">Uncharacterized protein</fullName>
    </submittedName>
</protein>
<sequence>MGEIVLSTVELQELKDKYGKYFEPIKSDSEFLKIHAKLDRIGAGDKNTAEFHNIAQRLLEYVHRTENGKQALLLTKTLNEIRVRNKFFLTNNATNVDQLCDLILIQFKHSLKPKIYYNIMKLLNYCEGWLGNFNINSVVGRRRIDDLEGNIFECFNLKLSLEHLHTYLVLGQEDELRKLYLDLEVEWDKLDHQVNEKTFEKFLWYSFILDKEKGIQEHITHYKSLIKSNRWGVKFYRYVTKTFSENGSLNKEKMQKLIKRFKKMKGYSIAEKERIIIKILKKIKEKQVTNEVERLVSYHLPKDVKLKDVNQELNINLAVYENKEMKNILRTISVEAISHPKREDIYINRRVLKRIIEENAPGYIHVLEGRRSTSKENADGESDWFVWPSTEITGDGENDANGLKKKSELIKIGYQITGKTREQRWRILQRAVPVIGLKKVAYTIAGNVKLRKGQKNGVNKFSYAISEWEHDLAKLKKVYYKKDFNWPST</sequence>
<dbReference type="Proteomes" id="UP000435187">
    <property type="component" value="Unassembled WGS sequence"/>
</dbReference>
<gene>
    <name evidence="1" type="ORF">GH885_09735</name>
</gene>